<evidence type="ECO:0000256" key="1">
    <source>
        <dbReference type="ARBA" id="ARBA00006620"/>
    </source>
</evidence>
<evidence type="ECO:0000256" key="3">
    <source>
        <dbReference type="ARBA" id="ARBA00022722"/>
    </source>
</evidence>
<evidence type="ECO:0000256" key="4">
    <source>
        <dbReference type="ARBA" id="ARBA00022759"/>
    </source>
</evidence>
<evidence type="ECO:0000256" key="6">
    <source>
        <dbReference type="ARBA" id="ARBA00022884"/>
    </source>
</evidence>
<keyword evidence="7" id="KW-0346">Stress response</keyword>
<protein>
    <submittedName>
        <fullName evidence="8">Type II toxin-antitoxin system HicA family toxin</fullName>
    </submittedName>
</protein>
<evidence type="ECO:0000256" key="7">
    <source>
        <dbReference type="ARBA" id="ARBA00023016"/>
    </source>
</evidence>
<dbReference type="Pfam" id="PF07927">
    <property type="entry name" value="HicA_toxin"/>
    <property type="match status" value="1"/>
</dbReference>
<evidence type="ECO:0000256" key="2">
    <source>
        <dbReference type="ARBA" id="ARBA00022649"/>
    </source>
</evidence>
<keyword evidence="2" id="KW-1277">Toxin-antitoxin system</keyword>
<evidence type="ECO:0000313" key="8">
    <source>
        <dbReference type="EMBL" id="QDZ39734.1"/>
    </source>
</evidence>
<dbReference type="KEGG" id="enn:FRE64_07150"/>
<dbReference type="OrthoDB" id="121656at2"/>
<keyword evidence="5" id="KW-0378">Hydrolase</keyword>
<accession>A0A5B8NKX8</accession>
<organism evidence="8 9">
    <name type="scientific">Euhalothece natronophila Z-M001</name>
    <dbReference type="NCBI Taxonomy" id="522448"/>
    <lineage>
        <taxon>Bacteria</taxon>
        <taxon>Bacillati</taxon>
        <taxon>Cyanobacteriota</taxon>
        <taxon>Cyanophyceae</taxon>
        <taxon>Oscillatoriophycideae</taxon>
        <taxon>Chroococcales</taxon>
        <taxon>Halothecacae</taxon>
        <taxon>Halothece cluster</taxon>
        <taxon>Euhalothece</taxon>
    </lineage>
</organism>
<dbReference type="InterPro" id="IPR012933">
    <property type="entry name" value="HicA_mRNA_interferase"/>
</dbReference>
<sequence length="47" mass="5475">MRRLIETGKETLTIPKHKQLDTGTCRAILKQASQYISLSELAEYFYE</sequence>
<reference evidence="8" key="1">
    <citation type="submission" date="2019-08" db="EMBL/GenBank/DDBJ databases">
        <title>Carotenoids and Carotenoid Binding Proteins in the Halophilic Cyanobacterium Euhalothece sp. ZM00.</title>
        <authorList>
            <person name="Cho S.M."/>
            <person name="Song J.Y."/>
            <person name="Park Y.-I."/>
        </authorList>
    </citation>
    <scope>NUCLEOTIDE SEQUENCE [LARGE SCALE GENOMIC DNA]</scope>
    <source>
        <strain evidence="8">Z-M001</strain>
    </source>
</reference>
<evidence type="ECO:0000313" key="9">
    <source>
        <dbReference type="Proteomes" id="UP000318453"/>
    </source>
</evidence>
<dbReference type="InterPro" id="IPR038570">
    <property type="entry name" value="HicA_sf"/>
</dbReference>
<keyword evidence="3" id="KW-0540">Nuclease</keyword>
<dbReference type="GO" id="GO:0003729">
    <property type="term" value="F:mRNA binding"/>
    <property type="evidence" value="ECO:0007669"/>
    <property type="project" value="InterPro"/>
</dbReference>
<keyword evidence="9" id="KW-1185">Reference proteome</keyword>
<dbReference type="AlphaFoldDB" id="A0A5B8NKX8"/>
<dbReference type="Proteomes" id="UP000318453">
    <property type="component" value="Chromosome"/>
</dbReference>
<keyword evidence="6" id="KW-0694">RNA-binding</keyword>
<dbReference type="GO" id="GO:0016787">
    <property type="term" value="F:hydrolase activity"/>
    <property type="evidence" value="ECO:0007669"/>
    <property type="project" value="UniProtKB-KW"/>
</dbReference>
<dbReference type="EMBL" id="CP042326">
    <property type="protein sequence ID" value="QDZ39734.1"/>
    <property type="molecule type" value="Genomic_DNA"/>
</dbReference>
<evidence type="ECO:0000256" key="5">
    <source>
        <dbReference type="ARBA" id="ARBA00022801"/>
    </source>
</evidence>
<proteinExistence type="inferred from homology"/>
<comment type="similarity">
    <text evidence="1">Belongs to the HicA mRNA interferase family.</text>
</comment>
<dbReference type="GO" id="GO:0004519">
    <property type="term" value="F:endonuclease activity"/>
    <property type="evidence" value="ECO:0007669"/>
    <property type="project" value="UniProtKB-KW"/>
</dbReference>
<dbReference type="Gene3D" id="3.30.920.30">
    <property type="entry name" value="Hypothetical protein"/>
    <property type="match status" value="1"/>
</dbReference>
<gene>
    <name evidence="8" type="ORF">FRE64_07150</name>
</gene>
<name>A0A5B8NKX8_9CHRO</name>
<dbReference type="RefSeq" id="WP_146295331.1">
    <property type="nucleotide sequence ID" value="NZ_CP042326.1"/>
</dbReference>
<keyword evidence="4" id="KW-0255">Endonuclease</keyword>